<proteinExistence type="inferred from homology"/>
<evidence type="ECO:0000313" key="15">
    <source>
        <dbReference type="Proteomes" id="UP000199614"/>
    </source>
</evidence>
<keyword evidence="3" id="KW-1003">Cell membrane</keyword>
<evidence type="ECO:0000313" key="14">
    <source>
        <dbReference type="EMBL" id="SFN77108.1"/>
    </source>
</evidence>
<keyword evidence="15" id="KW-1185">Reference proteome</keyword>
<dbReference type="STRING" id="260086.SAMN05216207_10215"/>
<dbReference type="InterPro" id="IPR011527">
    <property type="entry name" value="ABC1_TM_dom"/>
</dbReference>
<dbReference type="Pfam" id="PF00005">
    <property type="entry name" value="ABC_tran"/>
    <property type="match status" value="1"/>
</dbReference>
<name>A0A1I5BR17_PSUAM</name>
<dbReference type="PROSITE" id="PS50929">
    <property type="entry name" value="ABC_TM1F"/>
    <property type="match status" value="1"/>
</dbReference>
<feature type="transmembrane region" description="Helical" evidence="11">
    <location>
        <begin position="268"/>
        <end position="288"/>
    </location>
</feature>
<dbReference type="GO" id="GO:0005886">
    <property type="term" value="C:plasma membrane"/>
    <property type="evidence" value="ECO:0007669"/>
    <property type="project" value="UniProtKB-SubCell"/>
</dbReference>
<dbReference type="Gene3D" id="1.20.1560.10">
    <property type="entry name" value="ABC transporter type 1, transmembrane domain"/>
    <property type="match status" value="1"/>
</dbReference>
<organism evidence="14 15">
    <name type="scientific">Pseudonocardia ammonioxydans</name>
    <dbReference type="NCBI Taxonomy" id="260086"/>
    <lineage>
        <taxon>Bacteria</taxon>
        <taxon>Bacillati</taxon>
        <taxon>Actinomycetota</taxon>
        <taxon>Actinomycetes</taxon>
        <taxon>Pseudonocardiales</taxon>
        <taxon>Pseudonocardiaceae</taxon>
        <taxon>Pseudonocardia</taxon>
    </lineage>
</organism>
<dbReference type="GO" id="GO:0016887">
    <property type="term" value="F:ATP hydrolysis activity"/>
    <property type="evidence" value="ECO:0007669"/>
    <property type="project" value="InterPro"/>
</dbReference>
<dbReference type="SUPFAM" id="SSF90123">
    <property type="entry name" value="ABC transporter transmembrane region"/>
    <property type="match status" value="1"/>
</dbReference>
<dbReference type="InterPro" id="IPR003593">
    <property type="entry name" value="AAA+_ATPase"/>
</dbReference>
<protein>
    <submittedName>
        <fullName evidence="14">ATP-binding cassette, subfamily B</fullName>
    </submittedName>
</protein>
<feature type="transmembrane region" description="Helical" evidence="11">
    <location>
        <begin position="36"/>
        <end position="58"/>
    </location>
</feature>
<dbReference type="Proteomes" id="UP000199614">
    <property type="component" value="Unassembled WGS sequence"/>
</dbReference>
<dbReference type="GO" id="GO:0140359">
    <property type="term" value="F:ABC-type transporter activity"/>
    <property type="evidence" value="ECO:0007669"/>
    <property type="project" value="InterPro"/>
</dbReference>
<evidence type="ECO:0000256" key="5">
    <source>
        <dbReference type="ARBA" id="ARBA00022692"/>
    </source>
</evidence>
<dbReference type="FunFam" id="3.40.50.300:FF:000221">
    <property type="entry name" value="Multidrug ABC transporter ATP-binding protein"/>
    <property type="match status" value="1"/>
</dbReference>
<dbReference type="EMBL" id="FOUY01000021">
    <property type="protein sequence ID" value="SFN77108.1"/>
    <property type="molecule type" value="Genomic_DNA"/>
</dbReference>
<evidence type="ECO:0000256" key="1">
    <source>
        <dbReference type="ARBA" id="ARBA00004429"/>
    </source>
</evidence>
<evidence type="ECO:0000259" key="13">
    <source>
        <dbReference type="PROSITE" id="PS50929"/>
    </source>
</evidence>
<dbReference type="PANTHER" id="PTHR24221">
    <property type="entry name" value="ATP-BINDING CASSETTE SUB-FAMILY B"/>
    <property type="match status" value="1"/>
</dbReference>
<dbReference type="GO" id="GO:0005524">
    <property type="term" value="F:ATP binding"/>
    <property type="evidence" value="ECO:0007669"/>
    <property type="project" value="UniProtKB-KW"/>
</dbReference>
<gene>
    <name evidence="14" type="ORF">SAMN05216207_10215</name>
</gene>
<keyword evidence="6" id="KW-0547">Nucleotide-binding</keyword>
<evidence type="ECO:0000259" key="12">
    <source>
        <dbReference type="PROSITE" id="PS50893"/>
    </source>
</evidence>
<keyword evidence="5 11" id="KW-0812">Transmembrane</keyword>
<feature type="domain" description="ABC transporter" evidence="12">
    <location>
        <begin position="357"/>
        <end position="590"/>
    </location>
</feature>
<evidence type="ECO:0000256" key="6">
    <source>
        <dbReference type="ARBA" id="ARBA00022741"/>
    </source>
</evidence>
<evidence type="ECO:0000256" key="7">
    <source>
        <dbReference type="ARBA" id="ARBA00022840"/>
    </source>
</evidence>
<dbReference type="SUPFAM" id="SSF52540">
    <property type="entry name" value="P-loop containing nucleoside triphosphate hydrolases"/>
    <property type="match status" value="1"/>
</dbReference>
<sequence>MSGTVLSPSVPASGPVPADGPEPPPVDLFAPVRARLVWIVVLAAAGAAATVVPLVAVVELARTLWPALGGQPVDTARVWWIVAIAAIALPLSFAAAWGSIMVGHLTDARLQSEVRTRMVDLLGRLPLGWFGSRSSGVVKKTVENDVSALHHLTGHAVHDLVVAIVVPVLSLVYLFATEWRMALACLVPLVLTVVLYGVMMAGSREQLVRYDESVERLNGATVEFVHGIAVVKSFGQGRGRHAGYQRETGRFLQFYRGWMNETSVMQTVIEVATAPVVVLVWLAAVGTWLTGDGTVAPVDILPALVLGLGLTAPLLQLGYTGQAMRTALQARDSVTRFLAQPAQSLPARPVAPRDSTAEFTGVSFAYEADREVLHDVTLTCRPGTVTALVGPSGSGKSTLARLLPRFHDVTEGGVSVGGADVREIAPSRLYAEIGFVLQDAHILRTTVRDNIRLARPGADDDAVERAARAARIHDRILRLPRGYDSVVGEDAHLSGGEEQRLTIARALITDAPILVLDEATAALDPDSEAAVQDAISALAVDRGLLVIAHRLHTITGADAVLVLDGGRIVERGTHEELLALRGRYRDLWERHERARSAGSPDTAGTDRDAR</sequence>
<evidence type="ECO:0000256" key="9">
    <source>
        <dbReference type="ARBA" id="ARBA00023136"/>
    </source>
</evidence>
<evidence type="ECO:0000256" key="10">
    <source>
        <dbReference type="ARBA" id="ARBA00023455"/>
    </source>
</evidence>
<evidence type="ECO:0000256" key="3">
    <source>
        <dbReference type="ARBA" id="ARBA00022475"/>
    </source>
</evidence>
<comment type="similarity">
    <text evidence="10">Belongs to the ABC transporter superfamily. Siderophore-Fe(3+) uptake transporter (SIUT) (TC 3.A.1.21) family.</text>
</comment>
<evidence type="ECO:0000256" key="8">
    <source>
        <dbReference type="ARBA" id="ARBA00022989"/>
    </source>
</evidence>
<feature type="transmembrane region" description="Helical" evidence="11">
    <location>
        <begin position="300"/>
        <end position="319"/>
    </location>
</feature>
<dbReference type="SMART" id="SM00382">
    <property type="entry name" value="AAA"/>
    <property type="match status" value="1"/>
</dbReference>
<dbReference type="Pfam" id="PF00664">
    <property type="entry name" value="ABC_membrane"/>
    <property type="match status" value="1"/>
</dbReference>
<feature type="transmembrane region" description="Helical" evidence="11">
    <location>
        <begin position="78"/>
        <end position="102"/>
    </location>
</feature>
<comment type="subcellular location">
    <subcellularLocation>
        <location evidence="1">Cell inner membrane</location>
        <topology evidence="1">Multi-pass membrane protein</topology>
    </subcellularLocation>
</comment>
<feature type="transmembrane region" description="Helical" evidence="11">
    <location>
        <begin position="181"/>
        <end position="199"/>
    </location>
</feature>
<accession>A0A1I5BR17</accession>
<dbReference type="AlphaFoldDB" id="A0A1I5BR17"/>
<dbReference type="InterPro" id="IPR027417">
    <property type="entry name" value="P-loop_NTPase"/>
</dbReference>
<keyword evidence="4" id="KW-0997">Cell inner membrane</keyword>
<keyword evidence="9 11" id="KW-0472">Membrane</keyword>
<keyword evidence="7 14" id="KW-0067">ATP-binding</keyword>
<dbReference type="InterPro" id="IPR003439">
    <property type="entry name" value="ABC_transporter-like_ATP-bd"/>
</dbReference>
<dbReference type="InterPro" id="IPR039421">
    <property type="entry name" value="Type_1_exporter"/>
</dbReference>
<keyword evidence="2" id="KW-0813">Transport</keyword>
<dbReference type="PROSITE" id="PS50893">
    <property type="entry name" value="ABC_TRANSPORTER_2"/>
    <property type="match status" value="1"/>
</dbReference>
<evidence type="ECO:0000256" key="2">
    <source>
        <dbReference type="ARBA" id="ARBA00022448"/>
    </source>
</evidence>
<feature type="domain" description="ABC transmembrane type-1" evidence="13">
    <location>
        <begin position="37"/>
        <end position="326"/>
    </location>
</feature>
<evidence type="ECO:0000256" key="11">
    <source>
        <dbReference type="SAM" id="Phobius"/>
    </source>
</evidence>
<dbReference type="InterPro" id="IPR036640">
    <property type="entry name" value="ABC1_TM_sf"/>
</dbReference>
<evidence type="ECO:0000256" key="4">
    <source>
        <dbReference type="ARBA" id="ARBA00022519"/>
    </source>
</evidence>
<reference evidence="14 15" key="1">
    <citation type="submission" date="2016-10" db="EMBL/GenBank/DDBJ databases">
        <authorList>
            <person name="de Groot N.N."/>
        </authorList>
    </citation>
    <scope>NUCLEOTIDE SEQUENCE [LARGE SCALE GENOMIC DNA]</scope>
    <source>
        <strain evidence="14 15">CGMCC 4.1877</strain>
    </source>
</reference>
<dbReference type="Gene3D" id="3.40.50.300">
    <property type="entry name" value="P-loop containing nucleotide triphosphate hydrolases"/>
    <property type="match status" value="1"/>
</dbReference>
<dbReference type="PANTHER" id="PTHR24221:SF590">
    <property type="entry name" value="COMPONENT LINKED WITH THE ASSEMBLY OF CYTOCHROME' TRANSPORT TRANSMEMBRANE ATP-BINDING PROTEIN ABC TRANSPORTER CYDD-RELATED"/>
    <property type="match status" value="1"/>
</dbReference>
<dbReference type="RefSeq" id="WP_218162845.1">
    <property type="nucleotide sequence ID" value="NZ_FOUY01000021.1"/>
</dbReference>
<keyword evidence="8 11" id="KW-1133">Transmembrane helix</keyword>
<feature type="transmembrane region" description="Helical" evidence="11">
    <location>
        <begin position="156"/>
        <end position="175"/>
    </location>
</feature>